<reference evidence="2" key="1">
    <citation type="journal article" date="2013" name="Science">
        <title>Comparative analysis of bat genomes provides insight into the evolution of flight and immunity.</title>
        <authorList>
            <person name="Zhang G."/>
            <person name="Cowled C."/>
            <person name="Shi Z."/>
            <person name="Huang Z."/>
            <person name="Bishop-Lilly K.A."/>
            <person name="Fang X."/>
            <person name="Wynne J.W."/>
            <person name="Xiong Z."/>
            <person name="Baker M.L."/>
            <person name="Zhao W."/>
            <person name="Tachedjian M."/>
            <person name="Zhu Y."/>
            <person name="Zhou P."/>
            <person name="Jiang X."/>
            <person name="Ng J."/>
            <person name="Yang L."/>
            <person name="Wu L."/>
            <person name="Xiao J."/>
            <person name="Feng Y."/>
            <person name="Chen Y."/>
            <person name="Sun X."/>
            <person name="Zhang Y."/>
            <person name="Marsh G.A."/>
            <person name="Crameri G."/>
            <person name="Broder C.C."/>
            <person name="Frey K.G."/>
            <person name="Wang L.F."/>
            <person name="Wang J."/>
        </authorList>
    </citation>
    <scope>NUCLEOTIDE SEQUENCE [LARGE SCALE GENOMIC DNA]</scope>
</reference>
<dbReference type="AlphaFoldDB" id="L5MI02"/>
<evidence type="ECO:0000313" key="1">
    <source>
        <dbReference type="EMBL" id="ELK37937.1"/>
    </source>
</evidence>
<keyword evidence="2" id="KW-1185">Reference proteome</keyword>
<dbReference type="Proteomes" id="UP000010556">
    <property type="component" value="Unassembled WGS sequence"/>
</dbReference>
<dbReference type="EMBL" id="KB099778">
    <property type="protein sequence ID" value="ELK37937.1"/>
    <property type="molecule type" value="Genomic_DNA"/>
</dbReference>
<sequence length="76" mass="8203">MATARTNDTGDVLPTPTNELLQGSVMSLYNISYSTLIAGLSVMAPSEDPDQAEVEQESSSDNKCLVCEQFKDNAYP</sequence>
<protein>
    <submittedName>
        <fullName evidence="1">Uncharacterized protein</fullName>
    </submittedName>
</protein>
<proteinExistence type="predicted"/>
<organism evidence="1 2">
    <name type="scientific">Myotis davidii</name>
    <name type="common">David's myotis</name>
    <dbReference type="NCBI Taxonomy" id="225400"/>
    <lineage>
        <taxon>Eukaryota</taxon>
        <taxon>Metazoa</taxon>
        <taxon>Chordata</taxon>
        <taxon>Craniata</taxon>
        <taxon>Vertebrata</taxon>
        <taxon>Euteleostomi</taxon>
        <taxon>Mammalia</taxon>
        <taxon>Eutheria</taxon>
        <taxon>Laurasiatheria</taxon>
        <taxon>Chiroptera</taxon>
        <taxon>Yangochiroptera</taxon>
        <taxon>Vespertilionidae</taxon>
        <taxon>Myotis</taxon>
    </lineage>
</organism>
<name>L5MI02_MYODS</name>
<evidence type="ECO:0000313" key="2">
    <source>
        <dbReference type="Proteomes" id="UP000010556"/>
    </source>
</evidence>
<accession>L5MI02</accession>
<gene>
    <name evidence="1" type="ORF">MDA_GLEAN10002087</name>
</gene>